<dbReference type="InterPro" id="IPR006342">
    <property type="entry name" value="FkbM_mtfrase"/>
</dbReference>
<dbReference type="AlphaFoldDB" id="A0A285RW40"/>
<feature type="domain" description="Methyltransferase FkbM" evidence="1">
    <location>
        <begin position="199"/>
        <end position="349"/>
    </location>
</feature>
<evidence type="ECO:0000313" key="3">
    <source>
        <dbReference type="Proteomes" id="UP000219563"/>
    </source>
</evidence>
<dbReference type="SUPFAM" id="SSF53335">
    <property type="entry name" value="S-adenosyl-L-methionine-dependent methyltransferases"/>
    <property type="match status" value="1"/>
</dbReference>
<dbReference type="Gene3D" id="3.40.50.150">
    <property type="entry name" value="Vaccinia Virus protein VP39"/>
    <property type="match status" value="1"/>
</dbReference>
<name>A0A285RW40_9FIRM</name>
<evidence type="ECO:0000259" key="1">
    <source>
        <dbReference type="Pfam" id="PF05050"/>
    </source>
</evidence>
<reference evidence="2 3" key="1">
    <citation type="submission" date="2017-08" db="EMBL/GenBank/DDBJ databases">
        <authorList>
            <person name="de Groot N.N."/>
        </authorList>
    </citation>
    <scope>NUCLEOTIDE SEQUENCE [LARGE SCALE GENOMIC DNA]</scope>
    <source>
        <strain evidence="2 3">DSM 9787</strain>
    </source>
</reference>
<dbReference type="PANTHER" id="PTHR34203">
    <property type="entry name" value="METHYLTRANSFERASE, FKBM FAMILY PROTEIN"/>
    <property type="match status" value="1"/>
</dbReference>
<dbReference type="Pfam" id="PF05050">
    <property type="entry name" value="Methyltransf_21"/>
    <property type="match status" value="1"/>
</dbReference>
<protein>
    <submittedName>
        <fullName evidence="2">Methyltransferase, FkbM family</fullName>
    </submittedName>
</protein>
<proteinExistence type="predicted"/>
<dbReference type="GO" id="GO:0032259">
    <property type="term" value="P:methylation"/>
    <property type="evidence" value="ECO:0007669"/>
    <property type="project" value="UniProtKB-KW"/>
</dbReference>
<gene>
    <name evidence="2" type="ORF">SAMN02910411_1435</name>
</gene>
<dbReference type="EMBL" id="OBMR01000004">
    <property type="protein sequence ID" value="SOB98387.1"/>
    <property type="molecule type" value="Genomic_DNA"/>
</dbReference>
<dbReference type="InterPro" id="IPR029063">
    <property type="entry name" value="SAM-dependent_MTases_sf"/>
</dbReference>
<accession>A0A285RW40</accession>
<dbReference type="Proteomes" id="UP000219563">
    <property type="component" value="Unassembled WGS sequence"/>
</dbReference>
<keyword evidence="2" id="KW-0489">Methyltransferase</keyword>
<sequence length="382" mass="44167">MQEISRVLGRVDEIRRKMVDDESKVLFDARLRFMFDKDFYEFSKAMFSLERKWIIPYLDKTYNFDNDYSEIVLWGCGKDGRHVRSLLARSKYASIPISFVTNNMSQWGQTHEFEIDNLNVVRTPIISPEELRSRINNAVIIISSIAYRCEIMDQLGSYGAKMEQIVYPFTYFGYRLYGERETPQYFDLFEANSNEIFLDVGANGGGTATDFVKWCGEKGYKAIYSFEAHPRFIDITKEYFKNNNLHDAEVVPIAAWDKKDTLDFSISLANGNGGCHVMESANLNSNDWLDASVKVPADTIDNVLSGKPATFIKMDIEGSEYKALVGAEKTIKKYKPRMAISIYHKPEDIVMLPYIISQYNPDYKFALRQYHSGMWETILYCF</sequence>
<dbReference type="RefSeq" id="WP_097075973.1">
    <property type="nucleotide sequence ID" value="NZ_OBMR01000004.1"/>
</dbReference>
<organism evidence="2 3">
    <name type="scientific">Pseudobutyrivibrio ruminis DSM 9787</name>
    <dbReference type="NCBI Taxonomy" id="1123011"/>
    <lineage>
        <taxon>Bacteria</taxon>
        <taxon>Bacillati</taxon>
        <taxon>Bacillota</taxon>
        <taxon>Clostridia</taxon>
        <taxon>Lachnospirales</taxon>
        <taxon>Lachnospiraceae</taxon>
        <taxon>Pseudobutyrivibrio</taxon>
    </lineage>
</organism>
<dbReference type="InterPro" id="IPR052514">
    <property type="entry name" value="SAM-dependent_MTase"/>
</dbReference>
<dbReference type="Gene3D" id="3.40.50.720">
    <property type="entry name" value="NAD(P)-binding Rossmann-like Domain"/>
    <property type="match status" value="1"/>
</dbReference>
<dbReference type="PANTHER" id="PTHR34203:SF15">
    <property type="entry name" value="SLL1173 PROTEIN"/>
    <property type="match status" value="1"/>
</dbReference>
<dbReference type="GO" id="GO:0008168">
    <property type="term" value="F:methyltransferase activity"/>
    <property type="evidence" value="ECO:0007669"/>
    <property type="project" value="UniProtKB-KW"/>
</dbReference>
<dbReference type="NCBIfam" id="TIGR01444">
    <property type="entry name" value="fkbM_fam"/>
    <property type="match status" value="1"/>
</dbReference>
<evidence type="ECO:0000313" key="2">
    <source>
        <dbReference type="EMBL" id="SOB98387.1"/>
    </source>
</evidence>
<keyword evidence="2" id="KW-0808">Transferase</keyword>